<feature type="transmembrane region" description="Helical" evidence="8">
    <location>
        <begin position="132"/>
        <end position="153"/>
    </location>
</feature>
<dbReference type="InterPro" id="IPR035906">
    <property type="entry name" value="MetI-like_sf"/>
</dbReference>
<dbReference type="PANTHER" id="PTHR43848:SF2">
    <property type="entry name" value="PUTRESCINE TRANSPORT SYSTEM PERMEASE PROTEIN POTI"/>
    <property type="match status" value="1"/>
</dbReference>
<name>A0A8S8XA21_9PROT</name>
<keyword evidence="4" id="KW-1003">Cell membrane</keyword>
<comment type="caution">
    <text evidence="10">The sequence shown here is derived from an EMBL/GenBank/DDBJ whole genome shotgun (WGS) entry which is preliminary data.</text>
</comment>
<dbReference type="Gene3D" id="1.10.3720.10">
    <property type="entry name" value="MetI-like"/>
    <property type="match status" value="1"/>
</dbReference>
<gene>
    <name evidence="10" type="ORF">TMPK1_04240</name>
</gene>
<feature type="domain" description="ABC transmembrane type-1" evidence="9">
    <location>
        <begin position="60"/>
        <end position="254"/>
    </location>
</feature>
<evidence type="ECO:0000256" key="5">
    <source>
        <dbReference type="ARBA" id="ARBA00022692"/>
    </source>
</evidence>
<evidence type="ECO:0000313" key="10">
    <source>
        <dbReference type="EMBL" id="GIL38187.1"/>
    </source>
</evidence>
<evidence type="ECO:0000259" key="9">
    <source>
        <dbReference type="PROSITE" id="PS50928"/>
    </source>
</evidence>
<dbReference type="Pfam" id="PF00528">
    <property type="entry name" value="BPD_transp_1"/>
    <property type="match status" value="1"/>
</dbReference>
<accession>A0A8S8XA21</accession>
<feature type="transmembrane region" description="Helical" evidence="8">
    <location>
        <begin position="64"/>
        <end position="88"/>
    </location>
</feature>
<keyword evidence="3 8" id="KW-0813">Transport</keyword>
<dbReference type="EMBL" id="BOPV01000001">
    <property type="protein sequence ID" value="GIL38187.1"/>
    <property type="molecule type" value="Genomic_DNA"/>
</dbReference>
<dbReference type="GO" id="GO:0055085">
    <property type="term" value="P:transmembrane transport"/>
    <property type="evidence" value="ECO:0007669"/>
    <property type="project" value="InterPro"/>
</dbReference>
<feature type="transmembrane region" description="Helical" evidence="8">
    <location>
        <begin position="9"/>
        <end position="30"/>
    </location>
</feature>
<comment type="subcellular location">
    <subcellularLocation>
        <location evidence="1 8">Cell membrane</location>
        <topology evidence="1 8">Multi-pass membrane protein</topology>
    </subcellularLocation>
</comment>
<evidence type="ECO:0000256" key="7">
    <source>
        <dbReference type="ARBA" id="ARBA00023136"/>
    </source>
</evidence>
<reference evidence="10" key="1">
    <citation type="submission" date="2021-02" db="EMBL/GenBank/DDBJ databases">
        <title>Genome sequence of Rhodospirillales sp. strain TMPK1 isolated from soil.</title>
        <authorList>
            <person name="Nakai R."/>
            <person name="Kusada H."/>
            <person name="Tamaki H."/>
        </authorList>
    </citation>
    <scope>NUCLEOTIDE SEQUENCE</scope>
    <source>
        <strain evidence="10">TMPK1</strain>
    </source>
</reference>
<sequence>MRLSLPLKLVLGAALLVLYAPIAVLIAFSFNAGRRVSVWQGFSFDWYVRAANDARLIEAFGNSLTIAAIATVISTLLGTATAIALWRFSFRGKSVLFGLLGVPVVVPEICLGVALLIVFARTGLMTALPYPASLLPIALAHVAFAFPFVAIVVRARLAGFDPRLIEASRDLGAGEWATLTRVLLPLLRPAMVAGALLAFTLSLDDFVITFFTTGPGTTTFPVLVYSMVRFSVTPEINAASTVLIAVTLALAALAYKFQKPST</sequence>
<dbReference type="InterPro" id="IPR051789">
    <property type="entry name" value="Bact_Polyamine_Transport"/>
</dbReference>
<organism evidence="10 11">
    <name type="scientific">Roseiterribacter gracilis</name>
    <dbReference type="NCBI Taxonomy" id="2812848"/>
    <lineage>
        <taxon>Bacteria</taxon>
        <taxon>Pseudomonadati</taxon>
        <taxon>Pseudomonadota</taxon>
        <taxon>Alphaproteobacteria</taxon>
        <taxon>Rhodospirillales</taxon>
        <taxon>Roseiterribacteraceae</taxon>
        <taxon>Roseiterribacter</taxon>
    </lineage>
</organism>
<keyword evidence="11" id="KW-1185">Reference proteome</keyword>
<dbReference type="Proteomes" id="UP000681075">
    <property type="component" value="Unassembled WGS sequence"/>
</dbReference>
<dbReference type="AlphaFoldDB" id="A0A8S8XA21"/>
<dbReference type="PROSITE" id="PS50928">
    <property type="entry name" value="ABC_TM1"/>
    <property type="match status" value="1"/>
</dbReference>
<keyword evidence="6 8" id="KW-1133">Transmembrane helix</keyword>
<dbReference type="RefSeq" id="WP_420241152.1">
    <property type="nucleotide sequence ID" value="NZ_BOPV01000001.1"/>
</dbReference>
<feature type="transmembrane region" description="Helical" evidence="8">
    <location>
        <begin position="95"/>
        <end position="120"/>
    </location>
</feature>
<feature type="transmembrane region" description="Helical" evidence="8">
    <location>
        <begin position="236"/>
        <end position="255"/>
    </location>
</feature>
<evidence type="ECO:0000256" key="6">
    <source>
        <dbReference type="ARBA" id="ARBA00022989"/>
    </source>
</evidence>
<evidence type="ECO:0000256" key="1">
    <source>
        <dbReference type="ARBA" id="ARBA00004651"/>
    </source>
</evidence>
<dbReference type="CDD" id="cd06261">
    <property type="entry name" value="TM_PBP2"/>
    <property type="match status" value="1"/>
</dbReference>
<dbReference type="PANTHER" id="PTHR43848">
    <property type="entry name" value="PUTRESCINE TRANSPORT SYSTEM PERMEASE PROTEIN POTI"/>
    <property type="match status" value="1"/>
</dbReference>
<dbReference type="SUPFAM" id="SSF161098">
    <property type="entry name" value="MetI-like"/>
    <property type="match status" value="1"/>
</dbReference>
<dbReference type="InterPro" id="IPR000515">
    <property type="entry name" value="MetI-like"/>
</dbReference>
<evidence type="ECO:0000256" key="3">
    <source>
        <dbReference type="ARBA" id="ARBA00022448"/>
    </source>
</evidence>
<evidence type="ECO:0000256" key="8">
    <source>
        <dbReference type="RuleBase" id="RU363032"/>
    </source>
</evidence>
<keyword evidence="7 8" id="KW-0472">Membrane</keyword>
<keyword evidence="5 8" id="KW-0812">Transmembrane</keyword>
<evidence type="ECO:0000256" key="4">
    <source>
        <dbReference type="ARBA" id="ARBA00022475"/>
    </source>
</evidence>
<evidence type="ECO:0000256" key="2">
    <source>
        <dbReference type="ARBA" id="ARBA00007069"/>
    </source>
</evidence>
<dbReference type="GO" id="GO:0005886">
    <property type="term" value="C:plasma membrane"/>
    <property type="evidence" value="ECO:0007669"/>
    <property type="project" value="UniProtKB-SubCell"/>
</dbReference>
<evidence type="ECO:0000313" key="11">
    <source>
        <dbReference type="Proteomes" id="UP000681075"/>
    </source>
</evidence>
<protein>
    <submittedName>
        <fullName evidence="10">Spermidine/putrescine ABC transporter permease</fullName>
    </submittedName>
</protein>
<comment type="similarity">
    <text evidence="2">Belongs to the binding-protein-dependent transport system permease family. CysTW subfamily.</text>
</comment>
<proteinExistence type="inferred from homology"/>